<keyword evidence="2" id="KW-1185">Reference proteome</keyword>
<organism evidence="1 2">
    <name type="scientific">Thiocapsa imhoffii</name>
    <dbReference type="NCBI Taxonomy" id="382777"/>
    <lineage>
        <taxon>Bacteria</taxon>
        <taxon>Pseudomonadati</taxon>
        <taxon>Pseudomonadota</taxon>
        <taxon>Gammaproteobacteria</taxon>
        <taxon>Chromatiales</taxon>
        <taxon>Chromatiaceae</taxon>
        <taxon>Thiocapsa</taxon>
    </lineage>
</organism>
<comment type="caution">
    <text evidence="1">The sequence shown here is derived from an EMBL/GenBank/DDBJ whole genome shotgun (WGS) entry which is preliminary data.</text>
</comment>
<accession>A0A9X0WFP9</accession>
<name>A0A9X0WFP9_9GAMM</name>
<evidence type="ECO:0000313" key="2">
    <source>
        <dbReference type="Proteomes" id="UP001138802"/>
    </source>
</evidence>
<sequence length="86" mass="10037">MTRKKLLNKLARFFDADRASQRKEIDSILKVTKKLKDKERDLRHKLETTAPGDERAELQGKLDVIEAQRHKALTLIQELRAGRNKD</sequence>
<proteinExistence type="predicted"/>
<protein>
    <submittedName>
        <fullName evidence="1">Uncharacterized protein</fullName>
    </submittedName>
</protein>
<dbReference type="RefSeq" id="WP_200386544.1">
    <property type="nucleotide sequence ID" value="NZ_NRSD01000002.1"/>
</dbReference>
<evidence type="ECO:0000313" key="1">
    <source>
        <dbReference type="EMBL" id="MBK1643748.1"/>
    </source>
</evidence>
<gene>
    <name evidence="1" type="ORF">CKO25_03550</name>
</gene>
<dbReference type="Proteomes" id="UP001138802">
    <property type="component" value="Unassembled WGS sequence"/>
</dbReference>
<reference evidence="1 2" key="1">
    <citation type="journal article" date="2020" name="Microorganisms">
        <title>Osmotic Adaptation and Compatible Solute Biosynthesis of Phototrophic Bacteria as Revealed from Genome Analyses.</title>
        <authorList>
            <person name="Imhoff J.F."/>
            <person name="Rahn T."/>
            <person name="Kunzel S."/>
            <person name="Keller A."/>
            <person name="Neulinger S.C."/>
        </authorList>
    </citation>
    <scope>NUCLEOTIDE SEQUENCE [LARGE SCALE GENOMIC DNA]</scope>
    <source>
        <strain evidence="1 2">DSM 21303</strain>
    </source>
</reference>
<dbReference type="AlphaFoldDB" id="A0A9X0WFP9"/>
<dbReference type="EMBL" id="NRSD01000002">
    <property type="protein sequence ID" value="MBK1643748.1"/>
    <property type="molecule type" value="Genomic_DNA"/>
</dbReference>